<dbReference type="Gene3D" id="3.40.50.2300">
    <property type="match status" value="1"/>
</dbReference>
<dbReference type="InterPro" id="IPR001789">
    <property type="entry name" value="Sig_transdc_resp-reg_receiver"/>
</dbReference>
<evidence type="ECO:0000256" key="1">
    <source>
        <dbReference type="PROSITE-ProRule" id="PRU00169"/>
    </source>
</evidence>
<dbReference type="Proteomes" id="UP000272729">
    <property type="component" value="Unassembled WGS sequence"/>
</dbReference>
<evidence type="ECO:0000313" key="4">
    <source>
        <dbReference type="EMBL" id="RKT70135.1"/>
    </source>
</evidence>
<dbReference type="EMBL" id="RBXR01000001">
    <property type="protein sequence ID" value="RKT70135.1"/>
    <property type="molecule type" value="Genomic_DNA"/>
</dbReference>
<comment type="caution">
    <text evidence="4">The sequence shown here is derived from an EMBL/GenBank/DDBJ whole genome shotgun (WGS) entry which is preliminary data.</text>
</comment>
<dbReference type="AlphaFoldDB" id="A0A495XAL4"/>
<dbReference type="Pfam" id="PF00072">
    <property type="entry name" value="Response_reg"/>
    <property type="match status" value="1"/>
</dbReference>
<sequence length="222" mass="24275">MAEIITAVAALLWPLIVLTLLVTFRRPLREVVHSAKHREVTLEVGGQLVTLGKLNEVQNSTIADLQRQIGTLKAELEAKDVIEEDRAEHAEVDGVAGWSAPLAVLWVDDHPENNVLQVEQLRRNGVRVDLVTSTAEGVARFEKGRYRAVVTDLARHENGTMVTDAGLRLVRALKALDPAVPIAVYGGWRAVEVADALKAAGAGIVTDSPFVLSEFLRERELL</sequence>
<evidence type="ECO:0000313" key="5">
    <source>
        <dbReference type="Proteomes" id="UP000272729"/>
    </source>
</evidence>
<feature type="domain" description="Response regulatory" evidence="3">
    <location>
        <begin position="103"/>
        <end position="222"/>
    </location>
</feature>
<proteinExistence type="predicted"/>
<keyword evidence="2" id="KW-1133">Transmembrane helix</keyword>
<gene>
    <name evidence="4" type="ORF">DFJ66_3378</name>
</gene>
<dbReference type="OrthoDB" id="88903at2"/>
<evidence type="ECO:0000259" key="3">
    <source>
        <dbReference type="PROSITE" id="PS50110"/>
    </source>
</evidence>
<dbReference type="InterPro" id="IPR011006">
    <property type="entry name" value="CheY-like_superfamily"/>
</dbReference>
<keyword evidence="2" id="KW-0812">Transmembrane</keyword>
<dbReference type="SUPFAM" id="SSF52172">
    <property type="entry name" value="CheY-like"/>
    <property type="match status" value="1"/>
</dbReference>
<reference evidence="4 5" key="1">
    <citation type="submission" date="2018-10" db="EMBL/GenBank/DDBJ databases">
        <title>Sequencing the genomes of 1000 actinobacteria strains.</title>
        <authorList>
            <person name="Klenk H.-P."/>
        </authorList>
    </citation>
    <scope>NUCLEOTIDE SEQUENCE [LARGE SCALE GENOMIC DNA]</scope>
    <source>
        <strain evidence="4 5">DSM 43911</strain>
    </source>
</reference>
<evidence type="ECO:0000256" key="2">
    <source>
        <dbReference type="SAM" id="Phobius"/>
    </source>
</evidence>
<protein>
    <submittedName>
        <fullName evidence="4">Response regulator receiver domain-containing protein</fullName>
    </submittedName>
</protein>
<dbReference type="CDD" id="cd00156">
    <property type="entry name" value="REC"/>
    <property type="match status" value="1"/>
</dbReference>
<keyword evidence="2" id="KW-0472">Membrane</keyword>
<keyword evidence="5" id="KW-1185">Reference proteome</keyword>
<feature type="transmembrane region" description="Helical" evidence="2">
    <location>
        <begin position="6"/>
        <end position="24"/>
    </location>
</feature>
<name>A0A495XAL4_9PSEU</name>
<dbReference type="PROSITE" id="PS50110">
    <property type="entry name" value="RESPONSE_REGULATORY"/>
    <property type="match status" value="1"/>
</dbReference>
<feature type="modified residue" description="4-aspartylphosphate" evidence="1">
    <location>
        <position position="152"/>
    </location>
</feature>
<dbReference type="RefSeq" id="WP_121222327.1">
    <property type="nucleotide sequence ID" value="NZ_JBIUBA010000022.1"/>
</dbReference>
<keyword evidence="1" id="KW-0597">Phosphoprotein</keyword>
<organism evidence="4 5">
    <name type="scientific">Saccharothrix variisporea</name>
    <dbReference type="NCBI Taxonomy" id="543527"/>
    <lineage>
        <taxon>Bacteria</taxon>
        <taxon>Bacillati</taxon>
        <taxon>Actinomycetota</taxon>
        <taxon>Actinomycetes</taxon>
        <taxon>Pseudonocardiales</taxon>
        <taxon>Pseudonocardiaceae</taxon>
        <taxon>Saccharothrix</taxon>
    </lineage>
</organism>
<accession>A0A495XAL4</accession>
<dbReference type="GO" id="GO:0000160">
    <property type="term" value="P:phosphorelay signal transduction system"/>
    <property type="evidence" value="ECO:0007669"/>
    <property type="project" value="InterPro"/>
</dbReference>